<evidence type="ECO:0000256" key="8">
    <source>
        <dbReference type="ARBA" id="ARBA00022741"/>
    </source>
</evidence>
<dbReference type="PROSITE" id="PS51722">
    <property type="entry name" value="G_TR_2"/>
    <property type="match status" value="1"/>
</dbReference>
<dbReference type="HAMAP" id="MF_00065">
    <property type="entry name" value="Adenylyl_sulf_kinase"/>
    <property type="match status" value="1"/>
</dbReference>
<dbReference type="OrthoDB" id="9804504at2"/>
<dbReference type="PRINTS" id="PR00315">
    <property type="entry name" value="ELONGATNFCT"/>
</dbReference>
<reference evidence="17" key="1">
    <citation type="submission" date="2018-07" db="EMBL/GenBank/DDBJ databases">
        <authorList>
            <person name="Safronova V.I."/>
            <person name="Chirak E.R."/>
            <person name="Sazanova A.L."/>
        </authorList>
    </citation>
    <scope>NUCLEOTIDE SEQUENCE [LARGE SCALE GENOMIC DNA]</scope>
    <source>
        <strain evidence="17">RCAM04685</strain>
    </source>
</reference>
<comment type="function">
    <text evidence="2">APS kinase catalyzes the synthesis of activated sulfate.</text>
</comment>
<feature type="binding site" evidence="14">
    <location>
        <begin position="455"/>
        <end position="462"/>
    </location>
    <ligand>
        <name>ATP</name>
        <dbReference type="ChEBI" id="CHEBI:30616"/>
    </ligand>
</feature>
<dbReference type="PANTHER" id="PTHR23115">
    <property type="entry name" value="TRANSLATION FACTOR"/>
    <property type="match status" value="1"/>
</dbReference>
<dbReference type="SUPFAM" id="SSF50465">
    <property type="entry name" value="EF-Tu/eEF-1alpha/eIF2-gamma C-terminal domain"/>
    <property type="match status" value="1"/>
</dbReference>
<dbReference type="CDD" id="cd04095">
    <property type="entry name" value="CysN_NoDQ_III"/>
    <property type="match status" value="1"/>
</dbReference>
<dbReference type="SUPFAM" id="SSF50447">
    <property type="entry name" value="Translation proteins"/>
    <property type="match status" value="1"/>
</dbReference>
<dbReference type="GO" id="GO:0000103">
    <property type="term" value="P:sulfate assimilation"/>
    <property type="evidence" value="ECO:0007669"/>
    <property type="project" value="UniProtKB-UniRule"/>
</dbReference>
<keyword evidence="6 14" id="KW-0808">Transferase</keyword>
<dbReference type="NCBIfam" id="NF004035">
    <property type="entry name" value="PRK05506.1"/>
    <property type="match status" value="1"/>
</dbReference>
<dbReference type="GO" id="GO:0004781">
    <property type="term" value="F:sulfate adenylyltransferase (ATP) activity"/>
    <property type="evidence" value="ECO:0007669"/>
    <property type="project" value="UniProtKB-EC"/>
</dbReference>
<dbReference type="InterPro" id="IPR009001">
    <property type="entry name" value="Transl_elong_EF1A/Init_IF2_C"/>
</dbReference>
<sequence>MANATHAAQTLPEPLRLPRLRIMTCGSVDDGKSTLIGRLLYESGAVFEDHLLEAERASGGTLDFSYLVDGLKAEREQGITIDVAYRYFTTAKRAFLIADAPGHEQYTRNQAAAASQTQLANVLVSAADGVRVQTRRHMAIAALFGVRHVVLAINKMDLVDWRREPFDEIAGELKAFAASLGLKVVAAIPLSARSGDNVVKHSAALDWYEGPTLLDVLETFEPPASSSGTAILPVALTGRLPHGGRVSFGEIAAGEIAVGQAMQTEARLDVTIARLWSAGEAVERAGAREAVAVELVPERDLGRGAVLVSGDGEIAQATQLRVRFVWLGNEPLRPGASYSFQLGKGETNATVSRIEGRLDLQDLTIASTDEEIGTNDIAVGRLTLAKPLPALPFSGSHALGSFILVDRMTSQTVAAGIVLSVEKRSGDTPWQAMQVTPEDRSKRMGQRPAVVWLTGLSGAGKSTVADLLDRRLHALGRHATVLDGDNLRSGLNADLGFSDADRVENMRRVAHVAALMADAGLVVIVSLISPFREQRQEAREVIGPDRFLEVFVDAPLEVCQQRDPKGFYARARQGGMPRFTGMGAAYEQPLNPDLHLHTDQQTPEQAAEMLVSALRKRGLEI</sequence>
<dbReference type="GO" id="GO:0005524">
    <property type="term" value="F:ATP binding"/>
    <property type="evidence" value="ECO:0007669"/>
    <property type="project" value="UniProtKB-UniRule"/>
</dbReference>
<evidence type="ECO:0000256" key="12">
    <source>
        <dbReference type="ARBA" id="ARBA00024872"/>
    </source>
</evidence>
<evidence type="ECO:0000313" key="16">
    <source>
        <dbReference type="EMBL" id="RDJ25412.1"/>
    </source>
</evidence>
<dbReference type="Pfam" id="PF01583">
    <property type="entry name" value="APS_kinase"/>
    <property type="match status" value="1"/>
</dbReference>
<comment type="subunit">
    <text evidence="5">Sulfate-activating enzymes, NodP and NodQ, may be physically associated.</text>
</comment>
<comment type="function">
    <text evidence="12">Proposed to provide activated sulfate for transfer to Nod factor. ATP sulfurylase may be the GTPase, regulating ATP sulfurylase activity.</text>
</comment>
<dbReference type="InterPro" id="IPR002891">
    <property type="entry name" value="APS"/>
</dbReference>
<gene>
    <name evidence="14 16" type="primary">cysC</name>
    <name evidence="16" type="ORF">DWE98_11835</name>
</gene>
<evidence type="ECO:0000256" key="13">
    <source>
        <dbReference type="ARBA" id="ARBA00049370"/>
    </source>
</evidence>
<dbReference type="CDD" id="cd04166">
    <property type="entry name" value="CysN_ATPS"/>
    <property type="match status" value="1"/>
</dbReference>
<evidence type="ECO:0000256" key="9">
    <source>
        <dbReference type="ARBA" id="ARBA00022840"/>
    </source>
</evidence>
<keyword evidence="9 14" id="KW-0067">ATP-binding</keyword>
<dbReference type="InterPro" id="IPR050100">
    <property type="entry name" value="TRAFAC_GTPase_members"/>
</dbReference>
<dbReference type="GO" id="GO:0070814">
    <property type="term" value="P:hydrogen sulfide biosynthetic process"/>
    <property type="evidence" value="ECO:0007669"/>
    <property type="project" value="UniProtKB-UniRule"/>
</dbReference>
<evidence type="ECO:0000256" key="11">
    <source>
        <dbReference type="ARBA" id="ARBA00023268"/>
    </source>
</evidence>
<dbReference type="GO" id="GO:0004020">
    <property type="term" value="F:adenylylsulfate kinase activity"/>
    <property type="evidence" value="ECO:0007669"/>
    <property type="project" value="UniProtKB-UniRule"/>
</dbReference>
<dbReference type="InterPro" id="IPR027417">
    <property type="entry name" value="P-loop_NTPase"/>
</dbReference>
<dbReference type="NCBIfam" id="TIGR02034">
    <property type="entry name" value="CysN"/>
    <property type="match status" value="1"/>
</dbReference>
<keyword evidence="11" id="KW-0511">Multifunctional enzyme</keyword>
<dbReference type="GO" id="GO:0005525">
    <property type="term" value="F:GTP binding"/>
    <property type="evidence" value="ECO:0007669"/>
    <property type="project" value="UniProtKB-KW"/>
</dbReference>
<dbReference type="SUPFAM" id="SSF52540">
    <property type="entry name" value="P-loop containing nucleoside triphosphate hydrolases"/>
    <property type="match status" value="2"/>
</dbReference>
<dbReference type="PROSITE" id="PS00301">
    <property type="entry name" value="G_TR_1"/>
    <property type="match status" value="1"/>
</dbReference>
<dbReference type="InterPro" id="IPR044139">
    <property type="entry name" value="CysN_NoDQ_III"/>
</dbReference>
<dbReference type="Proteomes" id="UP000255207">
    <property type="component" value="Unassembled WGS sequence"/>
</dbReference>
<dbReference type="InterPro" id="IPR031157">
    <property type="entry name" value="G_TR_CS"/>
</dbReference>
<dbReference type="InterPro" id="IPR041757">
    <property type="entry name" value="CysN_GTP-bd"/>
</dbReference>
<evidence type="ECO:0000256" key="4">
    <source>
        <dbReference type="ARBA" id="ARBA00007237"/>
    </source>
</evidence>
<comment type="function">
    <text evidence="14">Catalyzes the synthesis of activated sulfate.</text>
</comment>
<keyword evidence="7" id="KW-0548">Nucleotidyltransferase</keyword>
<comment type="similarity">
    <text evidence="3">In the C-terminal section; belongs to the APS kinase family.</text>
</comment>
<organism evidence="16 17">
    <name type="scientific">Bosea caraganae</name>
    <dbReference type="NCBI Taxonomy" id="2763117"/>
    <lineage>
        <taxon>Bacteria</taxon>
        <taxon>Pseudomonadati</taxon>
        <taxon>Pseudomonadota</taxon>
        <taxon>Alphaproteobacteria</taxon>
        <taxon>Hyphomicrobiales</taxon>
        <taxon>Boseaceae</taxon>
        <taxon>Bosea</taxon>
    </lineage>
</organism>
<feature type="active site" description="Phosphoserine intermediate" evidence="14">
    <location>
        <position position="529"/>
    </location>
</feature>
<dbReference type="InterPro" id="IPR054696">
    <property type="entry name" value="GTP-eEF1A_C"/>
</dbReference>
<comment type="catalytic activity">
    <reaction evidence="13">
        <text>sulfate + ATP + H(+) = adenosine 5'-phosphosulfate + diphosphate</text>
        <dbReference type="Rhea" id="RHEA:18133"/>
        <dbReference type="ChEBI" id="CHEBI:15378"/>
        <dbReference type="ChEBI" id="CHEBI:16189"/>
        <dbReference type="ChEBI" id="CHEBI:30616"/>
        <dbReference type="ChEBI" id="CHEBI:33019"/>
        <dbReference type="ChEBI" id="CHEBI:58243"/>
        <dbReference type="EC" id="2.7.7.4"/>
    </reaction>
</comment>
<evidence type="ECO:0000256" key="1">
    <source>
        <dbReference type="ARBA" id="ARBA00001823"/>
    </source>
</evidence>
<comment type="caution">
    <text evidence="16">The sequence shown here is derived from an EMBL/GenBank/DDBJ whole genome shotgun (WGS) entry which is preliminary data.</text>
</comment>
<dbReference type="EMBL" id="QQTP01000005">
    <property type="protein sequence ID" value="RDJ25412.1"/>
    <property type="molecule type" value="Genomic_DNA"/>
</dbReference>
<evidence type="ECO:0000256" key="2">
    <source>
        <dbReference type="ARBA" id="ARBA00002357"/>
    </source>
</evidence>
<dbReference type="Gene3D" id="2.40.30.10">
    <property type="entry name" value="Translation factors"/>
    <property type="match status" value="2"/>
</dbReference>
<comment type="similarity">
    <text evidence="4">In the N-terminal section; belongs to the TRAFAC class translation factor GTPase superfamily. Classic translation factor GTPase family. CysN/NodQ subfamily.</text>
</comment>
<keyword evidence="10" id="KW-0342">GTP-binding</keyword>
<dbReference type="Gene3D" id="3.40.50.300">
    <property type="entry name" value="P-loop containing nucleotide triphosphate hydrolases"/>
    <property type="match status" value="2"/>
</dbReference>
<keyword evidence="14 16" id="KW-0418">Kinase</keyword>
<evidence type="ECO:0000256" key="6">
    <source>
        <dbReference type="ARBA" id="ARBA00022679"/>
    </source>
</evidence>
<protein>
    <recommendedName>
        <fullName evidence="14">Adenylyl-sulfate kinase</fullName>
        <ecNumber evidence="14">2.7.1.25</ecNumber>
    </recommendedName>
    <alternativeName>
        <fullName evidence="14">APS kinase</fullName>
    </alternativeName>
    <alternativeName>
        <fullName evidence="14">ATP adenosine-5'-phosphosulfate 3'-phosphotransferase</fullName>
    </alternativeName>
    <alternativeName>
        <fullName evidence="14">Adenosine-5'-phosphosulfate kinase</fullName>
    </alternativeName>
</protein>
<dbReference type="InterPro" id="IPR009000">
    <property type="entry name" value="Transl_B-barrel_sf"/>
</dbReference>
<dbReference type="Pfam" id="PF22594">
    <property type="entry name" value="GTP-eEF1A_C"/>
    <property type="match status" value="1"/>
</dbReference>
<evidence type="ECO:0000259" key="15">
    <source>
        <dbReference type="PROSITE" id="PS51722"/>
    </source>
</evidence>
<comment type="pathway">
    <text evidence="14">Sulfur metabolism; hydrogen sulfide biosynthesis; sulfite from sulfate: step 2/3.</text>
</comment>
<dbReference type="InterPro" id="IPR059117">
    <property type="entry name" value="APS_kinase_dom"/>
</dbReference>
<dbReference type="GO" id="GO:0003924">
    <property type="term" value="F:GTPase activity"/>
    <property type="evidence" value="ECO:0007669"/>
    <property type="project" value="InterPro"/>
</dbReference>
<dbReference type="NCBIfam" id="TIGR00455">
    <property type="entry name" value="apsK"/>
    <property type="match status" value="1"/>
</dbReference>
<proteinExistence type="inferred from homology"/>
<dbReference type="InterPro" id="IPR000795">
    <property type="entry name" value="T_Tr_GTP-bd_dom"/>
</dbReference>
<dbReference type="NCBIfam" id="NF003013">
    <property type="entry name" value="PRK03846.1"/>
    <property type="match status" value="1"/>
</dbReference>
<dbReference type="UniPathway" id="UPA00140">
    <property type="reaction ID" value="UER00205"/>
</dbReference>
<evidence type="ECO:0000256" key="10">
    <source>
        <dbReference type="ARBA" id="ARBA00023134"/>
    </source>
</evidence>
<evidence type="ECO:0000256" key="3">
    <source>
        <dbReference type="ARBA" id="ARBA00005438"/>
    </source>
</evidence>
<evidence type="ECO:0000313" key="17">
    <source>
        <dbReference type="Proteomes" id="UP000255207"/>
    </source>
</evidence>
<dbReference type="InterPro" id="IPR011779">
    <property type="entry name" value="SO4_adenylTrfase_lsu"/>
</dbReference>
<name>A0A370L729_9HYPH</name>
<feature type="domain" description="Tr-type G" evidence="15">
    <location>
        <begin position="17"/>
        <end position="227"/>
    </location>
</feature>
<comment type="similarity">
    <text evidence="14">Belongs to the APS kinase family.</text>
</comment>
<keyword evidence="17" id="KW-1185">Reference proteome</keyword>
<dbReference type="EC" id="2.7.1.25" evidence="14"/>
<accession>A0A370L729</accession>
<evidence type="ECO:0000256" key="5">
    <source>
        <dbReference type="ARBA" id="ARBA00011760"/>
    </source>
</evidence>
<dbReference type="AlphaFoldDB" id="A0A370L729"/>
<evidence type="ECO:0000256" key="7">
    <source>
        <dbReference type="ARBA" id="ARBA00022695"/>
    </source>
</evidence>
<evidence type="ECO:0000256" key="14">
    <source>
        <dbReference type="HAMAP-Rule" id="MF_00065"/>
    </source>
</evidence>
<dbReference type="RefSeq" id="WP_114829458.1">
    <property type="nucleotide sequence ID" value="NZ_QQTO01000021.1"/>
</dbReference>
<dbReference type="CDD" id="cd02027">
    <property type="entry name" value="APSK"/>
    <property type="match status" value="1"/>
</dbReference>
<dbReference type="Pfam" id="PF00009">
    <property type="entry name" value="GTP_EFTU"/>
    <property type="match status" value="1"/>
</dbReference>
<keyword evidence="14" id="KW-0597">Phosphoprotein</keyword>
<comment type="catalytic activity">
    <reaction evidence="1 14">
        <text>adenosine 5'-phosphosulfate + ATP = 3'-phosphoadenylyl sulfate + ADP + H(+)</text>
        <dbReference type="Rhea" id="RHEA:24152"/>
        <dbReference type="ChEBI" id="CHEBI:15378"/>
        <dbReference type="ChEBI" id="CHEBI:30616"/>
        <dbReference type="ChEBI" id="CHEBI:58243"/>
        <dbReference type="ChEBI" id="CHEBI:58339"/>
        <dbReference type="ChEBI" id="CHEBI:456216"/>
        <dbReference type="EC" id="2.7.1.25"/>
    </reaction>
</comment>
<keyword evidence="8 14" id="KW-0547">Nucleotide-binding</keyword>